<dbReference type="EMBL" id="JBHSFH010000004">
    <property type="protein sequence ID" value="MFC4494067.1"/>
    <property type="molecule type" value="Genomic_DNA"/>
</dbReference>
<proteinExistence type="predicted"/>
<protein>
    <submittedName>
        <fullName evidence="1">DUF3168 domain-containing protein</fullName>
    </submittedName>
</protein>
<accession>A0ABV9A4C8</accession>
<dbReference type="RefSeq" id="WP_386444348.1">
    <property type="nucleotide sequence ID" value="NZ_JBHSFH010000004.1"/>
</dbReference>
<sequence length="133" mass="14805">MATALWPLQKAVITALKGDSAFMSLVTGVYDRVPSDRPLPYVTLGSITEHASDSHTDRGLDSYLVLHIWSEYEGNKEAAQILEALDAVLDRQTLPVIGWQNVSIAFESADTVGDPNPDIRHINVRYRVWLTKI</sequence>
<dbReference type="Proteomes" id="UP001595997">
    <property type="component" value="Unassembled WGS sequence"/>
</dbReference>
<comment type="caution">
    <text evidence="1">The sequence shown here is derived from an EMBL/GenBank/DDBJ whole genome shotgun (WGS) entry which is preliminary data.</text>
</comment>
<organism evidence="1 2">
    <name type="scientific">Streptomyces ovatisporus</name>
    <dbReference type="NCBI Taxonomy" id="1128682"/>
    <lineage>
        <taxon>Bacteria</taxon>
        <taxon>Bacillati</taxon>
        <taxon>Actinomycetota</taxon>
        <taxon>Actinomycetes</taxon>
        <taxon>Kitasatosporales</taxon>
        <taxon>Streptomycetaceae</taxon>
        <taxon>Streptomyces</taxon>
    </lineage>
</organism>
<evidence type="ECO:0000313" key="1">
    <source>
        <dbReference type="EMBL" id="MFC4494067.1"/>
    </source>
</evidence>
<keyword evidence="2" id="KW-1185">Reference proteome</keyword>
<dbReference type="InterPro" id="IPR053745">
    <property type="entry name" value="Viral_Tail_Comp_sf"/>
</dbReference>
<dbReference type="Pfam" id="PF11367">
    <property type="entry name" value="Tail_completion_gp17"/>
    <property type="match status" value="1"/>
</dbReference>
<evidence type="ECO:0000313" key="2">
    <source>
        <dbReference type="Proteomes" id="UP001595997"/>
    </source>
</evidence>
<name>A0ABV9A4C8_9ACTN</name>
<dbReference type="Gene3D" id="3.30.2000.30">
    <property type="match status" value="1"/>
</dbReference>
<dbReference type="InterPro" id="IPR021508">
    <property type="entry name" value="Gp17-like"/>
</dbReference>
<reference evidence="2" key="1">
    <citation type="journal article" date="2019" name="Int. J. Syst. Evol. Microbiol.">
        <title>The Global Catalogue of Microorganisms (GCM) 10K type strain sequencing project: providing services to taxonomists for standard genome sequencing and annotation.</title>
        <authorList>
            <consortium name="The Broad Institute Genomics Platform"/>
            <consortium name="The Broad Institute Genome Sequencing Center for Infectious Disease"/>
            <person name="Wu L."/>
            <person name="Ma J."/>
        </authorList>
    </citation>
    <scope>NUCLEOTIDE SEQUENCE [LARGE SCALE GENOMIC DNA]</scope>
    <source>
        <strain evidence="2">CGMCC 4.7357</strain>
    </source>
</reference>
<gene>
    <name evidence="1" type="ORF">ACFPA8_07965</name>
</gene>